<sequence>MDVVREEQVAFREEMDSVKSKIEQIFEAIQALARREEEAHVVAATRNDALVQGVALQSGPSVPIPNPVIYGLPPGFVPPPERTHVPPPAHTFGVADGVAVQGPPIVNQVVIPRTDEELQDEFEMQNYNGVTPMVIPTTAQDSEAILMCLKTGFIVCEAPGQCGIRASSRRRGACEDAQISKTIPPLLSPYNIFKRQRSVTRSIQNLISTNHPQMKEYVQSSRLDQYSLRATNQEQLILSLHGRKNQPIFCKITLLDSSYLHYENIVIGTVLTTLHSGSVILTIFPNYSASLNDNTLSTRLKVQVQITGTDQVPEAMSDTLHH</sequence>
<comment type="caution">
    <text evidence="1">The sequence shown here is derived from an EMBL/GenBank/DDBJ whole genome shotgun (WGS) entry which is preliminary data.</text>
</comment>
<dbReference type="AlphaFoldDB" id="A0A9D4ZZU6"/>
<keyword evidence="2" id="KW-1185">Reference proteome</keyword>
<dbReference type="Pfam" id="PF01107">
    <property type="entry name" value="MP"/>
    <property type="match status" value="1"/>
</dbReference>
<accession>A0A9D4ZZU6</accession>
<dbReference type="EMBL" id="JAMSHJ010000007">
    <property type="protein sequence ID" value="KAI5390501.1"/>
    <property type="molecule type" value="Genomic_DNA"/>
</dbReference>
<name>A0A9D4ZZU6_PEA</name>
<dbReference type="InterPro" id="IPR053098">
    <property type="entry name" value="Petuviruses_polyprotein"/>
</dbReference>
<evidence type="ECO:0000313" key="1">
    <source>
        <dbReference type="EMBL" id="KAI5390501.1"/>
    </source>
</evidence>
<dbReference type="InterPro" id="IPR028919">
    <property type="entry name" value="Viral_movement"/>
</dbReference>
<dbReference type="PANTHER" id="PTHR48435:SF1">
    <property type="entry name" value="POLYPROTEIN"/>
    <property type="match status" value="1"/>
</dbReference>
<protein>
    <submittedName>
        <fullName evidence="1">Uncharacterized protein</fullName>
    </submittedName>
</protein>
<reference evidence="1 2" key="1">
    <citation type="journal article" date="2022" name="Nat. Genet.">
        <title>Improved pea reference genome and pan-genome highlight genomic features and evolutionary characteristics.</title>
        <authorList>
            <person name="Yang T."/>
            <person name="Liu R."/>
            <person name="Luo Y."/>
            <person name="Hu S."/>
            <person name="Wang D."/>
            <person name="Wang C."/>
            <person name="Pandey M.K."/>
            <person name="Ge S."/>
            <person name="Xu Q."/>
            <person name="Li N."/>
            <person name="Li G."/>
            <person name="Huang Y."/>
            <person name="Saxena R.K."/>
            <person name="Ji Y."/>
            <person name="Li M."/>
            <person name="Yan X."/>
            <person name="He Y."/>
            <person name="Liu Y."/>
            <person name="Wang X."/>
            <person name="Xiang C."/>
            <person name="Varshney R.K."/>
            <person name="Ding H."/>
            <person name="Gao S."/>
            <person name="Zong X."/>
        </authorList>
    </citation>
    <scope>NUCLEOTIDE SEQUENCE [LARGE SCALE GENOMIC DNA]</scope>
    <source>
        <strain evidence="1 2">cv. Zhongwan 6</strain>
    </source>
</reference>
<organism evidence="1 2">
    <name type="scientific">Pisum sativum</name>
    <name type="common">Garden pea</name>
    <name type="synonym">Lathyrus oleraceus</name>
    <dbReference type="NCBI Taxonomy" id="3888"/>
    <lineage>
        <taxon>Eukaryota</taxon>
        <taxon>Viridiplantae</taxon>
        <taxon>Streptophyta</taxon>
        <taxon>Embryophyta</taxon>
        <taxon>Tracheophyta</taxon>
        <taxon>Spermatophyta</taxon>
        <taxon>Magnoliopsida</taxon>
        <taxon>eudicotyledons</taxon>
        <taxon>Gunneridae</taxon>
        <taxon>Pentapetalae</taxon>
        <taxon>rosids</taxon>
        <taxon>fabids</taxon>
        <taxon>Fabales</taxon>
        <taxon>Fabaceae</taxon>
        <taxon>Papilionoideae</taxon>
        <taxon>50 kb inversion clade</taxon>
        <taxon>NPAAA clade</taxon>
        <taxon>Hologalegina</taxon>
        <taxon>IRL clade</taxon>
        <taxon>Fabeae</taxon>
        <taxon>Lathyrus</taxon>
    </lineage>
</organism>
<gene>
    <name evidence="1" type="ORF">KIW84_075713</name>
</gene>
<evidence type="ECO:0000313" key="2">
    <source>
        <dbReference type="Proteomes" id="UP001058974"/>
    </source>
</evidence>
<dbReference type="PANTHER" id="PTHR48435">
    <property type="entry name" value="POLYPROTEIN"/>
    <property type="match status" value="1"/>
</dbReference>
<dbReference type="Gramene" id="Psat07G0571300-T1">
    <property type="protein sequence ID" value="KAI5390501.1"/>
    <property type="gene ID" value="KIW84_075713"/>
</dbReference>
<proteinExistence type="predicted"/>
<dbReference type="Proteomes" id="UP001058974">
    <property type="component" value="Chromosome 7"/>
</dbReference>